<reference evidence="1" key="1">
    <citation type="journal article" date="2022" name="Nat. Microbiol.">
        <title>Unique mobile elements and scalable gene flow at the prokaryote-eukaryote boundary revealed by circularized Asgard archaea genomes.</title>
        <authorList>
            <person name="Wu F."/>
            <person name="Speth D.R."/>
            <person name="Philosof A."/>
            <person name="Cremiere A."/>
            <person name="Narayanan A."/>
            <person name="Barco R.A."/>
            <person name="Connon S.A."/>
            <person name="Amend J.P."/>
            <person name="Antoshechkin I.A."/>
            <person name="Orphan V.J."/>
        </authorList>
    </citation>
    <scope>NUCLEOTIDE SEQUENCE</scope>
    <source>
        <strain evidence="1">PR6</strain>
    </source>
</reference>
<dbReference type="Proteomes" id="UP001200513">
    <property type="component" value="Chromosome"/>
</dbReference>
<name>A0A9Y1BT05_9ARCH</name>
<accession>A0A9Y1BT05</accession>
<sequence>MKVWKASVASKDKEGKEAIIDLEFVDYYDATNTNIILKTEYFQSIIEKSKNKDNYHLSGGLVKLSSPEGEDFSKHSFFLILGLDTNNMLLGILLGELEEHDFKFVGFYPPFLQNELEKEPDLIRGLPVLLLDKEDIWQSVNIIAPSIKQENNNEK</sequence>
<protein>
    <submittedName>
        <fullName evidence="1">Uncharacterized protein</fullName>
    </submittedName>
</protein>
<dbReference type="AlphaFoldDB" id="A0A9Y1BT05"/>
<dbReference type="EMBL" id="CP084167">
    <property type="protein sequence ID" value="UJG44716.1"/>
    <property type="molecule type" value="Genomic_DNA"/>
</dbReference>
<evidence type="ECO:0000313" key="1">
    <source>
        <dbReference type="EMBL" id="UJG44716.1"/>
    </source>
</evidence>
<proteinExistence type="predicted"/>
<gene>
    <name evidence="1" type="ORF">K9W46_05925</name>
</gene>
<organism evidence="1">
    <name type="scientific">Candidatus Heimdallarchaeum endolithica</name>
    <dbReference type="NCBI Taxonomy" id="2876572"/>
    <lineage>
        <taxon>Archaea</taxon>
        <taxon>Promethearchaeati</taxon>
        <taxon>Candidatus Heimdallarchaeota</taxon>
        <taxon>Candidatus Heimdallarchaeia (ex Rinke et al. 2021) (nom. nud.)</taxon>
        <taxon>Candidatus Heimdallarchaeales</taxon>
        <taxon>Candidatus Heimdallarchaeaceae</taxon>
        <taxon>Candidatus Heimdallarchaeum</taxon>
    </lineage>
</organism>